<evidence type="ECO:0000256" key="2">
    <source>
        <dbReference type="ARBA" id="ARBA00008973"/>
    </source>
</evidence>
<gene>
    <name evidence="9" type="ORF">ACFOSE_04380</name>
</gene>
<organism evidence="9 10">
    <name type="scientific">Streptococcus dentapri</name>
    <dbReference type="NCBI Taxonomy" id="573564"/>
    <lineage>
        <taxon>Bacteria</taxon>
        <taxon>Bacillati</taxon>
        <taxon>Bacillota</taxon>
        <taxon>Bacilli</taxon>
        <taxon>Lactobacillales</taxon>
        <taxon>Streptococcaceae</taxon>
        <taxon>Streptococcus</taxon>
    </lineage>
</organism>
<proteinExistence type="inferred from homology"/>
<evidence type="ECO:0000256" key="1">
    <source>
        <dbReference type="ARBA" id="ARBA00004635"/>
    </source>
</evidence>
<feature type="signal peptide" evidence="8">
    <location>
        <begin position="1"/>
        <end position="22"/>
    </location>
</feature>
<dbReference type="PANTHER" id="PTHR30429">
    <property type="entry name" value="D-METHIONINE-BINDING LIPOPROTEIN METQ"/>
    <property type="match status" value="1"/>
</dbReference>
<feature type="chain" id="PRO_5045141236" evidence="8">
    <location>
        <begin position="23"/>
        <end position="295"/>
    </location>
</feature>
<keyword evidence="5" id="KW-0564">Palmitate</keyword>
<dbReference type="Pfam" id="PF03180">
    <property type="entry name" value="Lipoprotein_9"/>
    <property type="match status" value="1"/>
</dbReference>
<comment type="subcellular location">
    <subcellularLocation>
        <location evidence="1">Membrane</location>
        <topology evidence="1">Lipid-anchor</topology>
    </subcellularLocation>
</comment>
<comment type="similarity">
    <text evidence="2">Belongs to the NlpA lipoprotein family.</text>
</comment>
<evidence type="ECO:0000313" key="10">
    <source>
        <dbReference type="Proteomes" id="UP001595901"/>
    </source>
</evidence>
<evidence type="ECO:0000256" key="4">
    <source>
        <dbReference type="ARBA" id="ARBA00023136"/>
    </source>
</evidence>
<keyword evidence="10" id="KW-1185">Reference proteome</keyword>
<evidence type="ECO:0000256" key="7">
    <source>
        <dbReference type="SAM" id="MobiDB-lite"/>
    </source>
</evidence>
<name>A0ABV8D129_9STRE</name>
<dbReference type="PANTHER" id="PTHR30429:SF0">
    <property type="entry name" value="METHIONINE-BINDING LIPOPROTEIN METQ"/>
    <property type="match status" value="1"/>
</dbReference>
<keyword evidence="6" id="KW-0449">Lipoprotein</keyword>
<accession>A0ABV8D129</accession>
<dbReference type="SUPFAM" id="SSF53850">
    <property type="entry name" value="Periplasmic binding protein-like II"/>
    <property type="match status" value="1"/>
</dbReference>
<dbReference type="Proteomes" id="UP001595901">
    <property type="component" value="Unassembled WGS sequence"/>
</dbReference>
<evidence type="ECO:0000256" key="3">
    <source>
        <dbReference type="ARBA" id="ARBA00022729"/>
    </source>
</evidence>
<dbReference type="Gene3D" id="3.40.190.10">
    <property type="entry name" value="Periplasmic binding protein-like II"/>
    <property type="match status" value="2"/>
</dbReference>
<dbReference type="InterPro" id="IPR004872">
    <property type="entry name" value="Lipoprotein_NlpA"/>
</dbReference>
<reference evidence="10" key="1">
    <citation type="journal article" date="2019" name="Int. J. Syst. Evol. Microbiol.">
        <title>The Global Catalogue of Microorganisms (GCM) 10K type strain sequencing project: providing services to taxonomists for standard genome sequencing and annotation.</title>
        <authorList>
            <consortium name="The Broad Institute Genomics Platform"/>
            <consortium name="The Broad Institute Genome Sequencing Center for Infectious Disease"/>
            <person name="Wu L."/>
            <person name="Ma J."/>
        </authorList>
    </citation>
    <scope>NUCLEOTIDE SEQUENCE [LARGE SCALE GENOMIC DNA]</scope>
    <source>
        <strain evidence="10">CCUG 58728</strain>
    </source>
</reference>
<dbReference type="PROSITE" id="PS51257">
    <property type="entry name" value="PROKAR_LIPOPROTEIN"/>
    <property type="match status" value="1"/>
</dbReference>
<evidence type="ECO:0000256" key="6">
    <source>
        <dbReference type="ARBA" id="ARBA00023288"/>
    </source>
</evidence>
<keyword evidence="3 8" id="KW-0732">Signal</keyword>
<evidence type="ECO:0000313" key="9">
    <source>
        <dbReference type="EMBL" id="MFC3932020.1"/>
    </source>
</evidence>
<keyword evidence="4" id="KW-0472">Membrane</keyword>
<feature type="region of interest" description="Disordered" evidence="7">
    <location>
        <begin position="276"/>
        <end position="295"/>
    </location>
</feature>
<dbReference type="EMBL" id="JBHSAC010000039">
    <property type="protein sequence ID" value="MFC3932020.1"/>
    <property type="molecule type" value="Genomic_DNA"/>
</dbReference>
<protein>
    <submittedName>
        <fullName evidence="9">MetQ/NlpA family ABC transporter substrate-binding protein</fullName>
    </submittedName>
</protein>
<evidence type="ECO:0000256" key="8">
    <source>
        <dbReference type="SAM" id="SignalP"/>
    </source>
</evidence>
<evidence type="ECO:0000256" key="5">
    <source>
        <dbReference type="ARBA" id="ARBA00023139"/>
    </source>
</evidence>
<comment type="caution">
    <text evidence="9">The sequence shown here is derived from an EMBL/GenBank/DDBJ whole genome shotgun (WGS) entry which is preliminary data.</text>
</comment>
<dbReference type="RefSeq" id="WP_380431011.1">
    <property type="nucleotide sequence ID" value="NZ_JBHSAC010000039.1"/>
</dbReference>
<sequence length="295" mass="32098">MKWKKIIGVLGILALASFFLTACGSKSDSKSELKVGVMTLDDATKPVWDKVKENAAKKGVTIKFVQFSDYNQPNKALAAGDIDVNAYQTNVFLDDWNEKNKENLVSVGDTLISPIRLFSVTTSKGKAKYSDVKDLPDGAKIALDNDATNKSRALFVLQSAGLIELSTKEGELATTKDITKNSKNLDIKEVGAEQVAKVLQNGDVDAAVINNSYAQTSKIDYKTTLYKEDVSGEEAKDFINVIAAQSDWKKSEKADAIKTLVDVYQTDEIGKLISKSSNGVDQPIWKGAPDTTSDK</sequence>